<evidence type="ECO:0000256" key="1">
    <source>
        <dbReference type="ARBA" id="ARBA00018672"/>
    </source>
</evidence>
<sequence>MATVLILEDENYTLEFLELLVGKHPLVNQVIAVNNSKSAVKAAKDYLPRVALLDIELGPDDSLNGIQTAKMISRVSPQTFCVFLTGYGQYALDAYSVHPYDFLLKPIQKEKLTDLLTEIISNNNMRTNNKIALKLREGMLLLSPDLIACIEKDGKKSILHTDQGKYEINYNLNELESLLPEQFVRAHNSYIINTAKILMIKYTSSRSYQVILENCPVTVLMNRKKYEEYKRLFEPI</sequence>
<dbReference type="SMART" id="SM00850">
    <property type="entry name" value="LytTR"/>
    <property type="match status" value="1"/>
</dbReference>
<dbReference type="OrthoDB" id="9809318at2"/>
<feature type="modified residue" description="4-aspartylphosphate" evidence="3">
    <location>
        <position position="54"/>
    </location>
</feature>
<dbReference type="STRING" id="690567.100"/>
<dbReference type="SMART" id="SM00448">
    <property type="entry name" value="REC"/>
    <property type="match status" value="1"/>
</dbReference>
<gene>
    <name evidence="6" type="ORF">100</name>
</gene>
<proteinExistence type="predicted"/>
<dbReference type="InterPro" id="IPR007492">
    <property type="entry name" value="LytTR_DNA-bd_dom"/>
</dbReference>
<name>A0A0E4G8U9_9FIRM</name>
<dbReference type="PANTHER" id="PTHR37299">
    <property type="entry name" value="TRANSCRIPTIONAL REGULATOR-RELATED"/>
    <property type="match status" value="1"/>
</dbReference>
<keyword evidence="3" id="KW-0597">Phosphoprotein</keyword>
<evidence type="ECO:0000313" key="7">
    <source>
        <dbReference type="Proteomes" id="UP000045545"/>
    </source>
</evidence>
<evidence type="ECO:0000256" key="3">
    <source>
        <dbReference type="PROSITE-ProRule" id="PRU00169"/>
    </source>
</evidence>
<dbReference type="RefSeq" id="WP_046494642.1">
    <property type="nucleotide sequence ID" value="NZ_CGIH01000002.1"/>
</dbReference>
<dbReference type="PROSITE" id="PS50930">
    <property type="entry name" value="HTH_LYTTR"/>
    <property type="match status" value="1"/>
</dbReference>
<evidence type="ECO:0000256" key="2">
    <source>
        <dbReference type="ARBA" id="ARBA00024867"/>
    </source>
</evidence>
<dbReference type="Pfam" id="PF00072">
    <property type="entry name" value="Response_reg"/>
    <property type="match status" value="1"/>
</dbReference>
<feature type="domain" description="Response regulatory" evidence="4">
    <location>
        <begin position="3"/>
        <end position="120"/>
    </location>
</feature>
<comment type="function">
    <text evidence="2">May play the central regulatory role in sporulation. It may be an element of the effector pathway responsible for the activation of sporulation genes in response to nutritional stress. Spo0A may act in concert with spo0H (a sigma factor) to control the expression of some genes that are critical to the sporulation process.</text>
</comment>
<dbReference type="SUPFAM" id="SSF52172">
    <property type="entry name" value="CheY-like"/>
    <property type="match status" value="1"/>
</dbReference>
<dbReference type="Pfam" id="PF04397">
    <property type="entry name" value="LytTR"/>
    <property type="match status" value="1"/>
</dbReference>
<dbReference type="AlphaFoldDB" id="A0A0E4G8U9"/>
<dbReference type="InterPro" id="IPR001789">
    <property type="entry name" value="Sig_transdc_resp-reg_receiver"/>
</dbReference>
<dbReference type="EMBL" id="CGIH01000002">
    <property type="protein sequence ID" value="CFW97732.1"/>
    <property type="molecule type" value="Genomic_DNA"/>
</dbReference>
<dbReference type="Proteomes" id="UP000045545">
    <property type="component" value="Unassembled WGS sequence"/>
</dbReference>
<dbReference type="PANTHER" id="PTHR37299:SF1">
    <property type="entry name" value="STAGE 0 SPORULATION PROTEIN A HOMOLOG"/>
    <property type="match status" value="1"/>
</dbReference>
<evidence type="ECO:0000259" key="4">
    <source>
        <dbReference type="PROSITE" id="PS50110"/>
    </source>
</evidence>
<dbReference type="InterPro" id="IPR046947">
    <property type="entry name" value="LytR-like"/>
</dbReference>
<dbReference type="GO" id="GO:0000156">
    <property type="term" value="F:phosphorelay response regulator activity"/>
    <property type="evidence" value="ECO:0007669"/>
    <property type="project" value="InterPro"/>
</dbReference>
<reference evidence="6 7" key="1">
    <citation type="submission" date="2015-03" db="EMBL/GenBank/DDBJ databases">
        <authorList>
            <person name="Murphy D."/>
        </authorList>
    </citation>
    <scope>NUCLEOTIDE SEQUENCE [LARGE SCALE GENOMIC DNA]</scope>
    <source>
        <strain evidence="6 7">OL-4</strain>
    </source>
</reference>
<evidence type="ECO:0000259" key="5">
    <source>
        <dbReference type="PROSITE" id="PS50930"/>
    </source>
</evidence>
<evidence type="ECO:0000313" key="6">
    <source>
        <dbReference type="EMBL" id="CFW97732.1"/>
    </source>
</evidence>
<organism evidence="6 7">
    <name type="scientific">Syntrophomonas zehnderi OL-4</name>
    <dbReference type="NCBI Taxonomy" id="690567"/>
    <lineage>
        <taxon>Bacteria</taxon>
        <taxon>Bacillati</taxon>
        <taxon>Bacillota</taxon>
        <taxon>Clostridia</taxon>
        <taxon>Eubacteriales</taxon>
        <taxon>Syntrophomonadaceae</taxon>
        <taxon>Syntrophomonas</taxon>
    </lineage>
</organism>
<feature type="domain" description="HTH LytTR-type" evidence="5">
    <location>
        <begin position="131"/>
        <end position="235"/>
    </location>
</feature>
<dbReference type="Gene3D" id="2.40.50.1020">
    <property type="entry name" value="LytTr DNA-binding domain"/>
    <property type="match status" value="1"/>
</dbReference>
<accession>A0A0E4G8U9</accession>
<dbReference type="Gene3D" id="3.40.50.2300">
    <property type="match status" value="1"/>
</dbReference>
<protein>
    <recommendedName>
        <fullName evidence="1">Stage 0 sporulation protein A homolog</fullName>
    </recommendedName>
</protein>
<dbReference type="GO" id="GO:0003677">
    <property type="term" value="F:DNA binding"/>
    <property type="evidence" value="ECO:0007669"/>
    <property type="project" value="InterPro"/>
</dbReference>
<dbReference type="PROSITE" id="PS50110">
    <property type="entry name" value="RESPONSE_REGULATORY"/>
    <property type="match status" value="1"/>
</dbReference>
<keyword evidence="7" id="KW-1185">Reference proteome</keyword>
<dbReference type="InterPro" id="IPR011006">
    <property type="entry name" value="CheY-like_superfamily"/>
</dbReference>